<feature type="chain" id="PRO_5025513762" description="GPI anchored serine-threonine rich protein" evidence="2">
    <location>
        <begin position="21"/>
        <end position="167"/>
    </location>
</feature>
<feature type="signal peptide" evidence="2">
    <location>
        <begin position="1"/>
        <end position="20"/>
    </location>
</feature>
<accession>A0A6A5KX27</accession>
<evidence type="ECO:0000313" key="4">
    <source>
        <dbReference type="Proteomes" id="UP000800040"/>
    </source>
</evidence>
<feature type="compositionally biased region" description="Polar residues" evidence="1">
    <location>
        <begin position="117"/>
        <end position="127"/>
    </location>
</feature>
<evidence type="ECO:0000256" key="1">
    <source>
        <dbReference type="SAM" id="MobiDB-lite"/>
    </source>
</evidence>
<sequence>MRFFTTVTLAITATASLVAAAEKCAAQNILDTCLAGYQSRIDDCNAKGNDFICLCDVYNDVLVCYNNCPDAPEKPSVQNTVISYCGAAEPLRAAASSSMASVASVAATQSQDASKAPSATATESVTGTAAEDAASPTVSSFEGRANGAFGVSAGAAIVAALGAVRML</sequence>
<dbReference type="OrthoDB" id="2507140at2759"/>
<proteinExistence type="predicted"/>
<reference evidence="3" key="1">
    <citation type="submission" date="2020-01" db="EMBL/GenBank/DDBJ databases">
        <authorList>
            <consortium name="DOE Joint Genome Institute"/>
            <person name="Haridas S."/>
            <person name="Albert R."/>
            <person name="Binder M."/>
            <person name="Bloem J."/>
            <person name="Labutti K."/>
            <person name="Salamov A."/>
            <person name="Andreopoulos B."/>
            <person name="Baker S.E."/>
            <person name="Barry K."/>
            <person name="Bills G."/>
            <person name="Bluhm B.H."/>
            <person name="Cannon C."/>
            <person name="Castanera R."/>
            <person name="Culley D.E."/>
            <person name="Daum C."/>
            <person name="Ezra D."/>
            <person name="Gonzalez J.B."/>
            <person name="Henrissat B."/>
            <person name="Kuo A."/>
            <person name="Liang C."/>
            <person name="Lipzen A."/>
            <person name="Lutzoni F."/>
            <person name="Magnuson J."/>
            <person name="Mondo S."/>
            <person name="Nolan M."/>
            <person name="Ohm R."/>
            <person name="Pangilinan J."/>
            <person name="Park H.-J."/>
            <person name="Ramirez L."/>
            <person name="Alfaro M."/>
            <person name="Sun H."/>
            <person name="Tritt A."/>
            <person name="Yoshinaga Y."/>
            <person name="Zwiers L.-H."/>
            <person name="Turgeon B.G."/>
            <person name="Goodwin S.B."/>
            <person name="Spatafora J.W."/>
            <person name="Crous P.W."/>
            <person name="Grigoriev I.V."/>
        </authorList>
    </citation>
    <scope>NUCLEOTIDE SEQUENCE</scope>
    <source>
        <strain evidence="3">P77</strain>
    </source>
</reference>
<keyword evidence="2" id="KW-0732">Signal</keyword>
<keyword evidence="4" id="KW-1185">Reference proteome</keyword>
<dbReference type="EMBL" id="ML975246">
    <property type="protein sequence ID" value="KAF1839274.1"/>
    <property type="molecule type" value="Genomic_DNA"/>
</dbReference>
<feature type="region of interest" description="Disordered" evidence="1">
    <location>
        <begin position="113"/>
        <end position="133"/>
    </location>
</feature>
<name>A0A6A5KX27_9PLEO</name>
<gene>
    <name evidence="3" type="ORF">BDW02DRAFT_233626</name>
</gene>
<evidence type="ECO:0000256" key="2">
    <source>
        <dbReference type="SAM" id="SignalP"/>
    </source>
</evidence>
<dbReference type="Proteomes" id="UP000800040">
    <property type="component" value="Unassembled WGS sequence"/>
</dbReference>
<protein>
    <recommendedName>
        <fullName evidence="5">GPI anchored serine-threonine rich protein</fullName>
    </recommendedName>
</protein>
<organism evidence="3 4">
    <name type="scientific">Decorospora gaudefroyi</name>
    <dbReference type="NCBI Taxonomy" id="184978"/>
    <lineage>
        <taxon>Eukaryota</taxon>
        <taxon>Fungi</taxon>
        <taxon>Dikarya</taxon>
        <taxon>Ascomycota</taxon>
        <taxon>Pezizomycotina</taxon>
        <taxon>Dothideomycetes</taxon>
        <taxon>Pleosporomycetidae</taxon>
        <taxon>Pleosporales</taxon>
        <taxon>Pleosporineae</taxon>
        <taxon>Pleosporaceae</taxon>
        <taxon>Decorospora</taxon>
    </lineage>
</organism>
<evidence type="ECO:0008006" key="5">
    <source>
        <dbReference type="Google" id="ProtNLM"/>
    </source>
</evidence>
<evidence type="ECO:0000313" key="3">
    <source>
        <dbReference type="EMBL" id="KAF1839274.1"/>
    </source>
</evidence>
<dbReference type="AlphaFoldDB" id="A0A6A5KX27"/>